<evidence type="ECO:0000313" key="5">
    <source>
        <dbReference type="Proteomes" id="UP001527882"/>
    </source>
</evidence>
<dbReference type="InterPro" id="IPR000653">
    <property type="entry name" value="DegT/StrS_aminotransferase"/>
</dbReference>
<dbReference type="Gene3D" id="3.90.1150.10">
    <property type="entry name" value="Aspartate Aminotransferase, domain 1"/>
    <property type="match status" value="1"/>
</dbReference>
<keyword evidence="4" id="KW-0032">Aminotransferase</keyword>
<evidence type="ECO:0000256" key="3">
    <source>
        <dbReference type="RuleBase" id="RU004508"/>
    </source>
</evidence>
<keyword evidence="5" id="KW-1185">Reference proteome</keyword>
<dbReference type="InterPro" id="IPR015422">
    <property type="entry name" value="PyrdxlP-dep_Trfase_small"/>
</dbReference>
<dbReference type="PANTHER" id="PTHR30244:SF36">
    <property type="entry name" value="3-OXO-GLUCOSE-6-PHOSPHATE:GLUTAMATE AMINOTRANSFERASE"/>
    <property type="match status" value="1"/>
</dbReference>
<dbReference type="SUPFAM" id="SSF53383">
    <property type="entry name" value="PLP-dependent transferases"/>
    <property type="match status" value="1"/>
</dbReference>
<dbReference type="PANTHER" id="PTHR30244">
    <property type="entry name" value="TRANSAMINASE"/>
    <property type="match status" value="1"/>
</dbReference>
<evidence type="ECO:0000256" key="1">
    <source>
        <dbReference type="ARBA" id="ARBA00022898"/>
    </source>
</evidence>
<comment type="caution">
    <text evidence="4">The sequence shown here is derived from an EMBL/GenBank/DDBJ whole genome shotgun (WGS) entry which is preliminary data.</text>
</comment>
<protein>
    <submittedName>
        <fullName evidence="4">DegT/DnrJ/EryC1/StrS family aminotransferase</fullName>
    </submittedName>
</protein>
<comment type="similarity">
    <text evidence="2 3">Belongs to the DegT/DnrJ/EryC1 family.</text>
</comment>
<keyword evidence="4" id="KW-0808">Transferase</keyword>
<dbReference type="PIRSF" id="PIRSF000390">
    <property type="entry name" value="PLP_StrS"/>
    <property type="match status" value="1"/>
</dbReference>
<organism evidence="4 5">
    <name type="scientific">Paenibacillus gyeongsangnamensis</name>
    <dbReference type="NCBI Taxonomy" id="3388067"/>
    <lineage>
        <taxon>Bacteria</taxon>
        <taxon>Bacillati</taxon>
        <taxon>Bacillota</taxon>
        <taxon>Bacilli</taxon>
        <taxon>Bacillales</taxon>
        <taxon>Paenibacillaceae</taxon>
        <taxon>Paenibacillus</taxon>
    </lineage>
</organism>
<name>A0ABT4Q8R0_9BACL</name>
<keyword evidence="1 3" id="KW-0663">Pyridoxal phosphate</keyword>
<reference evidence="4 5" key="1">
    <citation type="submission" date="2022-12" db="EMBL/GenBank/DDBJ databases">
        <title>Draft genome sequence of Paenibacillus sp. dW9.</title>
        <authorList>
            <person name="Choi E.-W."/>
            <person name="Kim D.-U."/>
        </authorList>
    </citation>
    <scope>NUCLEOTIDE SEQUENCE [LARGE SCALE GENOMIC DNA]</scope>
    <source>
        <strain evidence="5">dW9</strain>
    </source>
</reference>
<dbReference type="Gene3D" id="3.40.640.10">
    <property type="entry name" value="Type I PLP-dependent aspartate aminotransferase-like (Major domain)"/>
    <property type="match status" value="1"/>
</dbReference>
<dbReference type="InterPro" id="IPR015424">
    <property type="entry name" value="PyrdxlP-dep_Trfase"/>
</dbReference>
<dbReference type="Proteomes" id="UP001527882">
    <property type="component" value="Unassembled WGS sequence"/>
</dbReference>
<dbReference type="InterPro" id="IPR015421">
    <property type="entry name" value="PyrdxlP-dep_Trfase_major"/>
</dbReference>
<dbReference type="GO" id="GO:0008483">
    <property type="term" value="F:transaminase activity"/>
    <property type="evidence" value="ECO:0007669"/>
    <property type="project" value="UniProtKB-KW"/>
</dbReference>
<gene>
    <name evidence="4" type="ORF">O9H85_12190</name>
</gene>
<evidence type="ECO:0000256" key="2">
    <source>
        <dbReference type="ARBA" id="ARBA00037999"/>
    </source>
</evidence>
<evidence type="ECO:0000313" key="4">
    <source>
        <dbReference type="EMBL" id="MCZ8513171.1"/>
    </source>
</evidence>
<dbReference type="Pfam" id="PF01041">
    <property type="entry name" value="DegT_DnrJ_EryC1"/>
    <property type="match status" value="1"/>
</dbReference>
<proteinExistence type="inferred from homology"/>
<accession>A0ABT4Q8R0</accession>
<dbReference type="RefSeq" id="WP_269881659.1">
    <property type="nucleotide sequence ID" value="NZ_JAQAGZ010000007.1"/>
</dbReference>
<sequence>MNIPFLELKPTYDELKSEIDAAVMAVLDRGWYLLGEEITAFEEEFARFIGVKHCIGVGNGLDALTIALRAAGIGEGDEVLVPSNTFIASWLAISYAGARPVPVEPDPATYNMDPNGIEGKIGSKTKAILPVHLYGQPSDMDPIMDIAERHGLVVIEDAAQAHGSYYKGKRTGTFGAATGWSFYPGKNLGAFGDGGAVTTNDDKLAEQIRALRNYGSRVKYVHELQGVNSRLDEIQAAVLRVKLRYLEDWNARRKAIASAYLIGLEAGDLIVPHVPEWADPVWHLFVIRHPERDRLQQFLDGHGVKTTIHYPIPPHLQGAYKDMGMGEGSLPLTERLHQEVLSLPIGPHFSQEEVRYIIGLVNDFSHTYQGRSVSVI</sequence>
<dbReference type="EMBL" id="JAQAGZ010000007">
    <property type="protein sequence ID" value="MCZ8513171.1"/>
    <property type="molecule type" value="Genomic_DNA"/>
</dbReference>
<dbReference type="CDD" id="cd00616">
    <property type="entry name" value="AHBA_syn"/>
    <property type="match status" value="1"/>
</dbReference>